<proteinExistence type="predicted"/>
<reference evidence="1 2" key="1">
    <citation type="journal article" date="2020" name="Phytopathology">
        <title>A high-quality genome resource of Botrytis fragariae, a new and rapidly spreading fungal pathogen causing strawberry gray mold in the U.S.A.</title>
        <authorList>
            <person name="Wu Y."/>
            <person name="Saski C.A."/>
            <person name="Schnabel G."/>
            <person name="Xiao S."/>
            <person name="Hu M."/>
        </authorList>
    </citation>
    <scope>NUCLEOTIDE SEQUENCE [LARGE SCALE GENOMIC DNA]</scope>
    <source>
        <strain evidence="1 2">BVB16</strain>
    </source>
</reference>
<keyword evidence="2" id="KW-1185">Reference proteome</keyword>
<dbReference type="Proteomes" id="UP000531561">
    <property type="component" value="Unassembled WGS sequence"/>
</dbReference>
<organism evidence="1 2">
    <name type="scientific">Botrytis fragariae</name>
    <dbReference type="NCBI Taxonomy" id="1964551"/>
    <lineage>
        <taxon>Eukaryota</taxon>
        <taxon>Fungi</taxon>
        <taxon>Dikarya</taxon>
        <taxon>Ascomycota</taxon>
        <taxon>Pezizomycotina</taxon>
        <taxon>Leotiomycetes</taxon>
        <taxon>Helotiales</taxon>
        <taxon>Sclerotiniaceae</taxon>
        <taxon>Botrytis</taxon>
    </lineage>
</organism>
<accession>A0A8H6AZK1</accession>
<protein>
    <submittedName>
        <fullName evidence="1">Uncharacterized protein</fullName>
    </submittedName>
</protein>
<dbReference type="AlphaFoldDB" id="A0A8H6AZK1"/>
<sequence length="96" mass="10899">MINYRHIQNSDTRPESLIQDYAVTIDSGHLRILPVLEGAGGNEPDMMDWNLTLWLVISCPYSRQLGTVKLLPAHTPVEVLYAKCRSLKEANEWDCS</sequence>
<name>A0A8H6AZK1_9HELO</name>
<dbReference type="RefSeq" id="XP_037195439.1">
    <property type="nucleotide sequence ID" value="XM_037333311.1"/>
</dbReference>
<dbReference type="EMBL" id="JABFCT010000004">
    <property type="protein sequence ID" value="KAF5876493.1"/>
    <property type="molecule type" value="Genomic_DNA"/>
</dbReference>
<evidence type="ECO:0000313" key="1">
    <source>
        <dbReference type="EMBL" id="KAF5876493.1"/>
    </source>
</evidence>
<dbReference type="GeneID" id="59257003"/>
<comment type="caution">
    <text evidence="1">The sequence shown here is derived from an EMBL/GenBank/DDBJ whole genome shotgun (WGS) entry which is preliminary data.</text>
</comment>
<gene>
    <name evidence="1" type="ORF">Bfra_002898</name>
</gene>
<evidence type="ECO:0000313" key="2">
    <source>
        <dbReference type="Proteomes" id="UP000531561"/>
    </source>
</evidence>